<feature type="domain" description="Core Histone H2A/H2B/H3" evidence="5">
    <location>
        <begin position="4"/>
        <end position="70"/>
    </location>
</feature>
<evidence type="ECO:0000313" key="7">
    <source>
        <dbReference type="Proteomes" id="UP000481861"/>
    </source>
</evidence>
<keyword evidence="4" id="KW-0238">DNA-binding</keyword>
<evidence type="ECO:0000256" key="3">
    <source>
        <dbReference type="ARBA" id="ARBA00022454"/>
    </source>
</evidence>
<dbReference type="InterPro" id="IPR007125">
    <property type="entry name" value="H2A/H2B/H3"/>
</dbReference>
<dbReference type="AlphaFoldDB" id="A0A7C8MQX0"/>
<dbReference type="GO" id="GO:0046982">
    <property type="term" value="F:protein heterodimerization activity"/>
    <property type="evidence" value="ECO:0007669"/>
    <property type="project" value="InterPro"/>
</dbReference>
<evidence type="ECO:0000256" key="4">
    <source>
        <dbReference type="ARBA" id="ARBA00023269"/>
    </source>
</evidence>
<dbReference type="InterPro" id="IPR009072">
    <property type="entry name" value="Histone-fold"/>
</dbReference>
<dbReference type="GO" id="GO:0000786">
    <property type="term" value="C:nucleosome"/>
    <property type="evidence" value="ECO:0007669"/>
    <property type="project" value="UniProtKB-KW"/>
</dbReference>
<dbReference type="SUPFAM" id="SSF47113">
    <property type="entry name" value="Histone-fold"/>
    <property type="match status" value="1"/>
</dbReference>
<evidence type="ECO:0000313" key="6">
    <source>
        <dbReference type="EMBL" id="KAF2872805.1"/>
    </source>
</evidence>
<dbReference type="PANTHER" id="PTHR11426">
    <property type="entry name" value="HISTONE H3"/>
    <property type="match status" value="1"/>
</dbReference>
<keyword evidence="4" id="KW-0544">Nucleosome core</keyword>
<keyword evidence="7" id="KW-1185">Reference proteome</keyword>
<feature type="non-terminal residue" evidence="6">
    <location>
        <position position="1"/>
    </location>
</feature>
<evidence type="ECO:0000259" key="5">
    <source>
        <dbReference type="Pfam" id="PF00125"/>
    </source>
</evidence>
<comment type="caution">
    <text evidence="6">The sequence shown here is derived from an EMBL/GenBank/DDBJ whole genome shotgun (WGS) entry which is preliminary data.</text>
</comment>
<reference evidence="6 7" key="1">
    <citation type="submission" date="2020-01" db="EMBL/GenBank/DDBJ databases">
        <authorList>
            <consortium name="DOE Joint Genome Institute"/>
            <person name="Haridas S."/>
            <person name="Albert R."/>
            <person name="Binder M."/>
            <person name="Bloem J."/>
            <person name="Labutti K."/>
            <person name="Salamov A."/>
            <person name="Andreopoulos B."/>
            <person name="Baker S.E."/>
            <person name="Barry K."/>
            <person name="Bills G."/>
            <person name="Bluhm B.H."/>
            <person name="Cannon C."/>
            <person name="Castanera R."/>
            <person name="Culley D.E."/>
            <person name="Daum C."/>
            <person name="Ezra D."/>
            <person name="Gonzalez J.B."/>
            <person name="Henrissat B."/>
            <person name="Kuo A."/>
            <person name="Liang C."/>
            <person name="Lipzen A."/>
            <person name="Lutzoni F."/>
            <person name="Magnuson J."/>
            <person name="Mondo S."/>
            <person name="Nolan M."/>
            <person name="Ohm R."/>
            <person name="Pangilinan J."/>
            <person name="Park H.-J.H."/>
            <person name="Ramirez L."/>
            <person name="Alfaro M."/>
            <person name="Sun H."/>
            <person name="Tritt A."/>
            <person name="Yoshinaga Y."/>
            <person name="Zwiers L.-H.L."/>
            <person name="Turgeon B.G."/>
            <person name="Goodwin S.B."/>
            <person name="Spatafora J.W."/>
            <person name="Crous P.W."/>
            <person name="Grigoriev I.V."/>
        </authorList>
    </citation>
    <scope>NUCLEOTIDE SEQUENCE [LARGE SCALE GENOMIC DNA]</scope>
    <source>
        <strain evidence="6 7">CBS 611.86</strain>
    </source>
</reference>
<dbReference type="InterPro" id="IPR000164">
    <property type="entry name" value="Histone_H3/CENP-A"/>
</dbReference>
<dbReference type="SMART" id="SM00428">
    <property type="entry name" value="H3"/>
    <property type="match status" value="1"/>
</dbReference>
<dbReference type="OrthoDB" id="842664at2759"/>
<organism evidence="6 7">
    <name type="scientific">Massariosphaeria phaeospora</name>
    <dbReference type="NCBI Taxonomy" id="100035"/>
    <lineage>
        <taxon>Eukaryota</taxon>
        <taxon>Fungi</taxon>
        <taxon>Dikarya</taxon>
        <taxon>Ascomycota</taxon>
        <taxon>Pezizomycotina</taxon>
        <taxon>Dothideomycetes</taxon>
        <taxon>Pleosporomycetidae</taxon>
        <taxon>Pleosporales</taxon>
        <taxon>Pleosporales incertae sedis</taxon>
        <taxon>Massariosphaeria</taxon>
    </lineage>
</organism>
<name>A0A7C8MQX0_9PLEO</name>
<comment type="similarity">
    <text evidence="2">Belongs to the histone H3 family.</text>
</comment>
<protein>
    <submittedName>
        <fullName evidence="6">Histone 3a</fullName>
    </submittedName>
</protein>
<dbReference type="GO" id="GO:0030527">
    <property type="term" value="F:structural constituent of chromatin"/>
    <property type="evidence" value="ECO:0007669"/>
    <property type="project" value="InterPro"/>
</dbReference>
<evidence type="ECO:0000256" key="1">
    <source>
        <dbReference type="ARBA" id="ARBA00004286"/>
    </source>
</evidence>
<accession>A0A7C8MQX0</accession>
<keyword evidence="3" id="KW-0158">Chromosome</keyword>
<dbReference type="Pfam" id="PF00125">
    <property type="entry name" value="Histone"/>
    <property type="match status" value="1"/>
</dbReference>
<dbReference type="Gene3D" id="1.10.20.10">
    <property type="entry name" value="Histone, subunit A"/>
    <property type="match status" value="1"/>
</dbReference>
<sequence>KLTKLFMRKLLFSRLVRKIAQEFKPNLRFQASAIEAIQEVTKAFLISIFESIAFYLLLGAKLTLTNTNINAIHAK</sequence>
<evidence type="ECO:0000256" key="2">
    <source>
        <dbReference type="ARBA" id="ARBA00010343"/>
    </source>
</evidence>
<proteinExistence type="inferred from homology"/>
<comment type="subcellular location">
    <subcellularLocation>
        <location evidence="1">Chromosome</location>
    </subcellularLocation>
</comment>
<dbReference type="Proteomes" id="UP000481861">
    <property type="component" value="Unassembled WGS sequence"/>
</dbReference>
<gene>
    <name evidence="6" type="ORF">BDV95DRAFT_490361</name>
</gene>
<dbReference type="GO" id="GO:0003677">
    <property type="term" value="F:DNA binding"/>
    <property type="evidence" value="ECO:0007669"/>
    <property type="project" value="InterPro"/>
</dbReference>
<dbReference type="EMBL" id="JAADJZ010000008">
    <property type="protein sequence ID" value="KAF2872805.1"/>
    <property type="molecule type" value="Genomic_DNA"/>
</dbReference>
<dbReference type="PRINTS" id="PR00622">
    <property type="entry name" value="HISTONEH3"/>
</dbReference>